<dbReference type="Proteomes" id="UP000298596">
    <property type="component" value="Plasmid p4"/>
</dbReference>
<proteinExistence type="inferred from homology"/>
<evidence type="ECO:0000256" key="4">
    <source>
        <dbReference type="ARBA" id="ARBA00023002"/>
    </source>
</evidence>
<dbReference type="Pfam" id="PF00171">
    <property type="entry name" value="Aldedh"/>
    <property type="match status" value="1"/>
</dbReference>
<evidence type="ECO:0000256" key="3">
    <source>
        <dbReference type="ARBA" id="ARBA00022857"/>
    </source>
</evidence>
<geneLocation type="plasmid" evidence="10">
    <name>p4</name>
</geneLocation>
<dbReference type="InterPro" id="IPR016162">
    <property type="entry name" value="Ald_DH_N"/>
</dbReference>
<evidence type="ECO:0000256" key="6">
    <source>
        <dbReference type="ARBA" id="ARBA00050769"/>
    </source>
</evidence>
<dbReference type="AlphaFoldDB" id="A0A4D8Q892"/>
<evidence type="ECO:0000256" key="8">
    <source>
        <dbReference type="ARBA" id="ARBA00067023"/>
    </source>
</evidence>
<evidence type="ECO:0000313" key="10">
    <source>
        <dbReference type="EMBL" id="QCO06787.1"/>
    </source>
</evidence>
<protein>
    <recommendedName>
        <fullName evidence="8">2,5-dioxovalerate dehydrogenase</fullName>
        <ecNumber evidence="8">1.2.1.26</ecNumber>
    </recommendedName>
</protein>
<dbReference type="EMBL" id="CP032334">
    <property type="protein sequence ID" value="QCO06787.1"/>
    <property type="molecule type" value="Genomic_DNA"/>
</dbReference>
<accession>A0A4D8Q892</accession>
<comment type="catalytic activity">
    <reaction evidence="7">
        <text>2,5-dioxopentanoate + NADP(+) + H2O = 2-oxoglutarate + NADPH + 2 H(+)</text>
        <dbReference type="Rhea" id="RHEA:11296"/>
        <dbReference type="ChEBI" id="CHEBI:15377"/>
        <dbReference type="ChEBI" id="CHEBI:15378"/>
        <dbReference type="ChEBI" id="CHEBI:16810"/>
        <dbReference type="ChEBI" id="CHEBI:57783"/>
        <dbReference type="ChEBI" id="CHEBI:58136"/>
        <dbReference type="ChEBI" id="CHEBI:58349"/>
        <dbReference type="EC" id="1.2.1.26"/>
    </reaction>
</comment>
<dbReference type="Gene3D" id="3.40.605.10">
    <property type="entry name" value="Aldehyde Dehydrogenase, Chain A, domain 1"/>
    <property type="match status" value="1"/>
</dbReference>
<evidence type="ECO:0000256" key="1">
    <source>
        <dbReference type="ARBA" id="ARBA00009986"/>
    </source>
</evidence>
<comment type="catalytic activity">
    <reaction evidence="6">
        <text>2,5-dioxopentanoate + NAD(+) + H2O = 2-oxoglutarate + NADH + 2 H(+)</text>
        <dbReference type="Rhea" id="RHEA:47152"/>
        <dbReference type="ChEBI" id="CHEBI:15377"/>
        <dbReference type="ChEBI" id="CHEBI:15378"/>
        <dbReference type="ChEBI" id="CHEBI:16810"/>
        <dbReference type="ChEBI" id="CHEBI:57540"/>
        <dbReference type="ChEBI" id="CHEBI:57945"/>
        <dbReference type="ChEBI" id="CHEBI:58136"/>
    </reaction>
</comment>
<dbReference type="SUPFAM" id="SSF53720">
    <property type="entry name" value="ALDH-like"/>
    <property type="match status" value="1"/>
</dbReference>
<comment type="subunit">
    <text evidence="2">Homodimer.</text>
</comment>
<dbReference type="FunFam" id="3.40.605.10:FF:000037">
    <property type="entry name" value="NADP-dependent fatty aldehyde dehydrogenase"/>
    <property type="match status" value="1"/>
</dbReference>
<dbReference type="InterPro" id="IPR044151">
    <property type="entry name" value="ALDH_KGSADH"/>
</dbReference>
<sequence length="527" mass="54077">MTTITGEMLIGAESHRGSDGAFRAVDPATGAELEPVFGGGGAAEVERACALAWAAFDAFRESGLEARAAFLETIAANILDLGDDLIVRAMAESGLPRPRLEGERGRTVGQLRLFAQTVREGGWLEARIDPAQPERKPLPRPDVRQRHIPLGPVAVFGASNFPLAFSVAGGDTASALAAGCPVVVKGHSAHPGTSELVGRAIQAAVASCGLPEGVFSLLFGVGNPIGTALVSDPRIKAVGFTGSRGGGLALMEAAARRAEPIPVYAEMSSINPVFLMPAALAARAEALGKGFVASLTMGAGQFCTNPGILLGVDGPDLDRFLATAVDALGGSVASTMLTPAIQAAYDSGVARLSGSAAVATLARGLACSGPNQAQAALFGTTADAFLAEPNLQDEVFGAASLLIRCPDVAAMRTVAERLEGQLTATVQMDAADGGAVAALLPTLERKAGRILANGWPTGVEVCHAMVHGGPFPATSDSRTTSVGTLAIRRFLRPVCYQDIPAALLPESLRDGNPLGLWRRIDGVPGQE</sequence>
<dbReference type="InterPro" id="IPR050740">
    <property type="entry name" value="Aldehyde_DH_Superfamily"/>
</dbReference>
<evidence type="ECO:0000256" key="7">
    <source>
        <dbReference type="ARBA" id="ARBA00051918"/>
    </source>
</evidence>
<keyword evidence="3" id="KW-0521">NADP</keyword>
<name>A0A4D8Q892_AZOBR</name>
<evidence type="ECO:0000256" key="2">
    <source>
        <dbReference type="ARBA" id="ARBA00011738"/>
    </source>
</evidence>
<dbReference type="PANTHER" id="PTHR43353">
    <property type="entry name" value="SUCCINATE-SEMIALDEHYDE DEHYDROGENASE, MITOCHONDRIAL"/>
    <property type="match status" value="1"/>
</dbReference>
<keyword evidence="10" id="KW-0614">Plasmid</keyword>
<dbReference type="PANTHER" id="PTHR43353:SF3">
    <property type="entry name" value="ALDEHYDE DEHYDROGENASE-RELATED"/>
    <property type="match status" value="1"/>
</dbReference>
<keyword evidence="4" id="KW-0560">Oxidoreductase</keyword>
<comment type="similarity">
    <text evidence="1">Belongs to the aldehyde dehydrogenase family.</text>
</comment>
<organism evidence="10 11">
    <name type="scientific">Azospirillum brasilense</name>
    <dbReference type="NCBI Taxonomy" id="192"/>
    <lineage>
        <taxon>Bacteria</taxon>
        <taxon>Pseudomonadati</taxon>
        <taxon>Pseudomonadota</taxon>
        <taxon>Alphaproteobacteria</taxon>
        <taxon>Rhodospirillales</taxon>
        <taxon>Azospirillaceae</taxon>
        <taxon>Azospirillum</taxon>
    </lineage>
</organism>
<dbReference type="InterPro" id="IPR016161">
    <property type="entry name" value="Ald_DH/histidinol_DH"/>
</dbReference>
<keyword evidence="5" id="KW-0520">NAD</keyword>
<dbReference type="Gene3D" id="3.40.309.10">
    <property type="entry name" value="Aldehyde Dehydrogenase, Chain A, domain 2"/>
    <property type="match status" value="1"/>
</dbReference>
<dbReference type="GO" id="GO:0047533">
    <property type="term" value="F:2,5-dioxovalerate dehydrogenase (NADP+) activity"/>
    <property type="evidence" value="ECO:0007669"/>
    <property type="project" value="UniProtKB-EC"/>
</dbReference>
<dbReference type="EC" id="1.2.1.26" evidence="8"/>
<dbReference type="InterPro" id="IPR015590">
    <property type="entry name" value="Aldehyde_DH_dom"/>
</dbReference>
<gene>
    <name evidence="10" type="ORF">D3867_33260</name>
</gene>
<dbReference type="CDD" id="cd07129">
    <property type="entry name" value="ALDH_KGSADH"/>
    <property type="match status" value="1"/>
</dbReference>
<evidence type="ECO:0000313" key="11">
    <source>
        <dbReference type="Proteomes" id="UP000298596"/>
    </source>
</evidence>
<evidence type="ECO:0000259" key="9">
    <source>
        <dbReference type="Pfam" id="PF00171"/>
    </source>
</evidence>
<evidence type="ECO:0000256" key="5">
    <source>
        <dbReference type="ARBA" id="ARBA00023027"/>
    </source>
</evidence>
<feature type="domain" description="Aldehyde dehydrogenase" evidence="9">
    <location>
        <begin position="20"/>
        <end position="458"/>
    </location>
</feature>
<dbReference type="InterPro" id="IPR016163">
    <property type="entry name" value="Ald_DH_C"/>
</dbReference>
<reference evidence="10 11" key="1">
    <citation type="submission" date="2018-09" db="EMBL/GenBank/DDBJ databases">
        <title>Whole genome based analysis of evolution and adaptive divergence in Indian and Brazilian strains of Azospirillum brasilense.</title>
        <authorList>
            <person name="Singh C."/>
            <person name="Tripathi A.K."/>
        </authorList>
    </citation>
    <scope>NUCLEOTIDE SEQUENCE [LARGE SCALE GENOMIC DNA]</scope>
    <source>
        <strain evidence="10 11">MTCC4036</strain>
        <plasmid evidence="10 11">p4</plasmid>
    </source>
</reference>